<name>A0ACC0BE29_CATRO</name>
<gene>
    <name evidence="1" type="ORF">M9H77_11261</name>
</gene>
<organism evidence="1 2">
    <name type="scientific">Catharanthus roseus</name>
    <name type="common">Madagascar periwinkle</name>
    <name type="synonym">Vinca rosea</name>
    <dbReference type="NCBI Taxonomy" id="4058"/>
    <lineage>
        <taxon>Eukaryota</taxon>
        <taxon>Viridiplantae</taxon>
        <taxon>Streptophyta</taxon>
        <taxon>Embryophyta</taxon>
        <taxon>Tracheophyta</taxon>
        <taxon>Spermatophyta</taxon>
        <taxon>Magnoliopsida</taxon>
        <taxon>eudicotyledons</taxon>
        <taxon>Gunneridae</taxon>
        <taxon>Pentapetalae</taxon>
        <taxon>asterids</taxon>
        <taxon>lamiids</taxon>
        <taxon>Gentianales</taxon>
        <taxon>Apocynaceae</taxon>
        <taxon>Rauvolfioideae</taxon>
        <taxon>Vinceae</taxon>
        <taxon>Catharanthinae</taxon>
        <taxon>Catharanthus</taxon>
    </lineage>
</organism>
<evidence type="ECO:0000313" key="2">
    <source>
        <dbReference type="Proteomes" id="UP001060085"/>
    </source>
</evidence>
<sequence>MLFDVYFMIIISYYNFFYYARTFDICYILGENLDFDNLFPPETLYLVFYPVDCSYLEDRMLNCKEHLSKIPHLQPDKNWITMFVFKFSANICPAHKHLVLCHYLYRLQEHDNKTIYILIVCHNCTIFHSFLKCKQTCQKLLLEMDAHSFDPLDGVG</sequence>
<evidence type="ECO:0000313" key="1">
    <source>
        <dbReference type="EMBL" id="KAI5670897.1"/>
    </source>
</evidence>
<keyword evidence="2" id="KW-1185">Reference proteome</keyword>
<comment type="caution">
    <text evidence="1">The sequence shown here is derived from an EMBL/GenBank/DDBJ whole genome shotgun (WGS) entry which is preliminary data.</text>
</comment>
<dbReference type="Proteomes" id="UP001060085">
    <property type="component" value="Linkage Group LG03"/>
</dbReference>
<dbReference type="EMBL" id="CM044703">
    <property type="protein sequence ID" value="KAI5670897.1"/>
    <property type="molecule type" value="Genomic_DNA"/>
</dbReference>
<protein>
    <submittedName>
        <fullName evidence="1">Uncharacterized protein</fullName>
    </submittedName>
</protein>
<proteinExistence type="predicted"/>
<reference evidence="2" key="1">
    <citation type="journal article" date="2023" name="Nat. Plants">
        <title>Single-cell RNA sequencing provides a high-resolution roadmap for understanding the multicellular compartmentation of specialized metabolism.</title>
        <authorList>
            <person name="Sun S."/>
            <person name="Shen X."/>
            <person name="Li Y."/>
            <person name="Li Y."/>
            <person name="Wang S."/>
            <person name="Li R."/>
            <person name="Zhang H."/>
            <person name="Shen G."/>
            <person name="Guo B."/>
            <person name="Wei J."/>
            <person name="Xu J."/>
            <person name="St-Pierre B."/>
            <person name="Chen S."/>
            <person name="Sun C."/>
        </authorList>
    </citation>
    <scope>NUCLEOTIDE SEQUENCE [LARGE SCALE GENOMIC DNA]</scope>
</reference>
<accession>A0ACC0BE29</accession>